<protein>
    <submittedName>
        <fullName evidence="1">Uncharacterized protein</fullName>
    </submittedName>
</protein>
<reference evidence="1" key="2">
    <citation type="submission" date="2020-01" db="EMBL/GenBank/DDBJ databases">
        <authorList>
            <person name="Campanaro S."/>
        </authorList>
    </citation>
    <scope>NUCLEOTIDE SEQUENCE</scope>
    <source>
        <strain evidence="1">AS06rmzACSIP_7</strain>
    </source>
</reference>
<organism evidence="1 2">
    <name type="scientific">Syntrophorhabdus aromaticivorans</name>
    <dbReference type="NCBI Taxonomy" id="328301"/>
    <lineage>
        <taxon>Bacteria</taxon>
        <taxon>Pseudomonadati</taxon>
        <taxon>Thermodesulfobacteriota</taxon>
        <taxon>Syntrophorhabdia</taxon>
        <taxon>Syntrophorhabdales</taxon>
        <taxon>Syntrophorhabdaceae</taxon>
        <taxon>Syntrophorhabdus</taxon>
    </lineage>
</organism>
<reference evidence="1" key="1">
    <citation type="journal article" date="2020" name="Biotechnol. Biofuels">
        <title>New insights from the biogas microbiome by comprehensive genome-resolved metagenomics of nearly 1600 species originating from multiple anaerobic digesters.</title>
        <authorList>
            <person name="Campanaro S."/>
            <person name="Treu L."/>
            <person name="Rodriguez-R L.M."/>
            <person name="Kovalovszki A."/>
            <person name="Ziels R.M."/>
            <person name="Maus I."/>
            <person name="Zhu X."/>
            <person name="Kougias P.G."/>
            <person name="Basile A."/>
            <person name="Luo G."/>
            <person name="Schluter A."/>
            <person name="Konstantinidis K.T."/>
            <person name="Angelidaki I."/>
        </authorList>
    </citation>
    <scope>NUCLEOTIDE SEQUENCE</scope>
    <source>
        <strain evidence="1">AS06rmzACSIP_7</strain>
    </source>
</reference>
<gene>
    <name evidence="1" type="ORF">GXY80_11875</name>
</gene>
<name>A0A351U4K2_9BACT</name>
<accession>A0A351U4K2</accession>
<evidence type="ECO:0000313" key="2">
    <source>
        <dbReference type="Proteomes" id="UP000777265"/>
    </source>
</evidence>
<dbReference type="STRING" id="909663.GCA_000512235_02897"/>
<dbReference type="EMBL" id="JAAYEE010000217">
    <property type="protein sequence ID" value="NLW36157.1"/>
    <property type="molecule type" value="Genomic_DNA"/>
</dbReference>
<proteinExistence type="predicted"/>
<dbReference type="Proteomes" id="UP000777265">
    <property type="component" value="Unassembled WGS sequence"/>
</dbReference>
<evidence type="ECO:0000313" key="1">
    <source>
        <dbReference type="EMBL" id="NLW36157.1"/>
    </source>
</evidence>
<comment type="caution">
    <text evidence="1">The sequence shown here is derived from an EMBL/GenBank/DDBJ whole genome shotgun (WGS) entry which is preliminary data.</text>
</comment>
<sequence>MSKIFIDKRYFTDHKVKWVSFEDNPRLKETKGDIYSRCVPCITNLYEQLKQGKEEVRLGPAFSCWKVVVVLESMDECVDLLADLEKRLVDPIKVKGRFGSVDENKRTKVVVFNAAGESQRDKLYEMLLACAGRINPSAEVSYHRGCAELYHELFGDWKVWKAEEAIRKPEAVPAILDRIRKVLFWEKDRGEQENS</sequence>
<dbReference type="AlphaFoldDB" id="A0A351U4K2"/>